<gene>
    <name evidence="1" type="ORF">I4F81_010505</name>
</gene>
<keyword evidence="2" id="KW-1185">Reference proteome</keyword>
<dbReference type="Proteomes" id="UP000798662">
    <property type="component" value="Chromosome 3"/>
</dbReference>
<evidence type="ECO:0000313" key="1">
    <source>
        <dbReference type="EMBL" id="KAK1868008.1"/>
    </source>
</evidence>
<name>A0ACC3CDV2_PYRYE</name>
<protein>
    <submittedName>
        <fullName evidence="1">Uncharacterized protein</fullName>
    </submittedName>
</protein>
<sequence length="139" mass="15780">MLPEPPPPPPPPRSLQPVLPRPKHIRRRAPGRWPQRPRRPPRGGRHRHEGHNRGQCDAPHRRGTARHAPLSLPAHPCPAHLPRQHPPSPTTYPSRPPTLTWPVRAATAAQRVALRRRRRPWHAPVAGPLPPRRPSQPSR</sequence>
<organism evidence="1 2">
    <name type="scientific">Pyropia yezoensis</name>
    <name type="common">Susabi-nori</name>
    <name type="synonym">Porphyra yezoensis</name>
    <dbReference type="NCBI Taxonomy" id="2788"/>
    <lineage>
        <taxon>Eukaryota</taxon>
        <taxon>Rhodophyta</taxon>
        <taxon>Bangiophyceae</taxon>
        <taxon>Bangiales</taxon>
        <taxon>Bangiaceae</taxon>
        <taxon>Pyropia</taxon>
    </lineage>
</organism>
<reference evidence="1" key="1">
    <citation type="submission" date="2019-11" db="EMBL/GenBank/DDBJ databases">
        <title>Nori genome reveals adaptations in red seaweeds to the harsh intertidal environment.</title>
        <authorList>
            <person name="Wang D."/>
            <person name="Mao Y."/>
        </authorList>
    </citation>
    <scope>NUCLEOTIDE SEQUENCE</scope>
    <source>
        <tissue evidence="1">Gametophyte</tissue>
    </source>
</reference>
<comment type="caution">
    <text evidence="1">The sequence shown here is derived from an EMBL/GenBank/DDBJ whole genome shotgun (WGS) entry which is preliminary data.</text>
</comment>
<dbReference type="EMBL" id="CM020620">
    <property type="protein sequence ID" value="KAK1868008.1"/>
    <property type="molecule type" value="Genomic_DNA"/>
</dbReference>
<proteinExistence type="predicted"/>
<evidence type="ECO:0000313" key="2">
    <source>
        <dbReference type="Proteomes" id="UP000798662"/>
    </source>
</evidence>
<accession>A0ACC3CDV2</accession>